<evidence type="ECO:0008006" key="4">
    <source>
        <dbReference type="Google" id="ProtNLM"/>
    </source>
</evidence>
<feature type="transmembrane region" description="Helical" evidence="1">
    <location>
        <begin position="206"/>
        <end position="224"/>
    </location>
</feature>
<sequence>MLEYYKFIKRGKMYLILQKLFKQKEGNILLFGLVLIICLTLFIIFTYIVDTSLANKLTAIIASNLFVGRVPALSLGYASGLSHFFVISINILTELILVTILYPLFIYSFKGILKIKLLESFFEEVKQKKLQHQDKFEKYGKIGLFIFVFIPFWMTGPIVGAIIGYLIGLKHFTIMFIVFIATAIAITLWGFFLNTIVDNILQLDSLYIWILLLIIVGSTLYFKIKKRFKKS</sequence>
<gene>
    <name evidence="2" type="ORF">CP985_01695</name>
</gene>
<feature type="transmembrane region" description="Helical" evidence="1">
    <location>
        <begin position="142"/>
        <end position="167"/>
    </location>
</feature>
<evidence type="ECO:0000313" key="3">
    <source>
        <dbReference type="Proteomes" id="UP000290092"/>
    </source>
</evidence>
<keyword evidence="1" id="KW-0812">Transmembrane</keyword>
<dbReference type="EMBL" id="NXID01000003">
    <property type="protein sequence ID" value="RXK16896.1"/>
    <property type="molecule type" value="Genomic_DNA"/>
</dbReference>
<dbReference type="Proteomes" id="UP000290092">
    <property type="component" value="Unassembled WGS sequence"/>
</dbReference>
<feature type="transmembrane region" description="Helical" evidence="1">
    <location>
        <begin position="28"/>
        <end position="48"/>
    </location>
</feature>
<keyword evidence="1" id="KW-0472">Membrane</keyword>
<name>A0AAX2AKM9_9BACT</name>
<keyword evidence="1" id="KW-1133">Transmembrane helix</keyword>
<evidence type="ECO:0000256" key="1">
    <source>
        <dbReference type="SAM" id="Phobius"/>
    </source>
</evidence>
<feature type="transmembrane region" description="Helical" evidence="1">
    <location>
        <begin position="84"/>
        <end position="109"/>
    </location>
</feature>
<accession>A0AAX2AKM9</accession>
<feature type="transmembrane region" description="Helical" evidence="1">
    <location>
        <begin position="174"/>
        <end position="194"/>
    </location>
</feature>
<organism evidence="2 3">
    <name type="scientific">Malaciobacter mytili LMG 24559</name>
    <dbReference type="NCBI Taxonomy" id="1032238"/>
    <lineage>
        <taxon>Bacteria</taxon>
        <taxon>Pseudomonadati</taxon>
        <taxon>Campylobacterota</taxon>
        <taxon>Epsilonproteobacteria</taxon>
        <taxon>Campylobacterales</taxon>
        <taxon>Arcobacteraceae</taxon>
        <taxon>Malaciobacter</taxon>
    </lineage>
</organism>
<reference evidence="2 3" key="1">
    <citation type="submission" date="2017-09" db="EMBL/GenBank/DDBJ databases">
        <title>Genomics of the genus Arcobacter.</title>
        <authorList>
            <person name="Perez-Cataluna A."/>
            <person name="Figueras M.J."/>
            <person name="Salas-Masso N."/>
        </authorList>
    </citation>
    <scope>NUCLEOTIDE SEQUENCE [LARGE SCALE GENOMIC DNA]</scope>
    <source>
        <strain evidence="2 3">CECT 7386</strain>
    </source>
</reference>
<keyword evidence="3" id="KW-1185">Reference proteome</keyword>
<dbReference type="Pfam" id="PF06695">
    <property type="entry name" value="Sm_multidrug_ex"/>
    <property type="match status" value="1"/>
</dbReference>
<proteinExistence type="predicted"/>
<comment type="caution">
    <text evidence="2">The sequence shown here is derived from an EMBL/GenBank/DDBJ whole genome shotgun (WGS) entry which is preliminary data.</text>
</comment>
<dbReference type="InterPro" id="IPR009577">
    <property type="entry name" value="Sm_multidrug_ex"/>
</dbReference>
<protein>
    <recommendedName>
        <fullName evidence="4">Small multi-drug export protein</fullName>
    </recommendedName>
</protein>
<dbReference type="AlphaFoldDB" id="A0AAX2AKM9"/>
<evidence type="ECO:0000313" key="2">
    <source>
        <dbReference type="EMBL" id="RXK16896.1"/>
    </source>
</evidence>